<dbReference type="RefSeq" id="WP_049834594.1">
    <property type="nucleotide sequence ID" value="NZ_CP012160.1"/>
</dbReference>
<protein>
    <submittedName>
        <fullName evidence="1">Uncharacterized protein</fullName>
    </submittedName>
</protein>
<dbReference type="EMBL" id="CP012160">
    <property type="protein sequence ID" value="AKS46287.1"/>
    <property type="molecule type" value="Genomic_DNA"/>
</dbReference>
<dbReference type="STRING" id="1458307.OSB_17420"/>
<evidence type="ECO:0000313" key="1">
    <source>
        <dbReference type="EMBL" id="AKS46287.1"/>
    </source>
</evidence>
<evidence type="ECO:0000313" key="2">
    <source>
        <dbReference type="Proteomes" id="UP000067444"/>
    </source>
</evidence>
<reference evidence="1 2" key="1">
    <citation type="journal article" date="2015" name="Genome Announc.">
        <title>Closed Genome Sequence of Octadecabacter temperatus SB1, the First Mesophilic Species of the Genus Octadecabacter.</title>
        <authorList>
            <person name="Voget S."/>
            <person name="Billerbeck S."/>
            <person name="Simon M."/>
            <person name="Daniel R."/>
        </authorList>
    </citation>
    <scope>NUCLEOTIDE SEQUENCE [LARGE SCALE GENOMIC DNA]</scope>
    <source>
        <strain evidence="1 2">SB1</strain>
    </source>
</reference>
<accession>A0A0K0Y628</accession>
<proteinExistence type="predicted"/>
<keyword evidence="2" id="KW-1185">Reference proteome</keyword>
<dbReference type="Proteomes" id="UP000067444">
    <property type="component" value="Chromosome"/>
</dbReference>
<sequence>MTRNTLVAAALATTFALPAFAGGISDPIMDPEIIIQHVETPSSGSAMLPVIIFALLVAAATAG</sequence>
<gene>
    <name evidence="1" type="ORF">OSB_17420</name>
</gene>
<organism evidence="1 2">
    <name type="scientific">Octadecabacter temperatus</name>
    <dbReference type="NCBI Taxonomy" id="1458307"/>
    <lineage>
        <taxon>Bacteria</taxon>
        <taxon>Pseudomonadati</taxon>
        <taxon>Pseudomonadota</taxon>
        <taxon>Alphaproteobacteria</taxon>
        <taxon>Rhodobacterales</taxon>
        <taxon>Roseobacteraceae</taxon>
        <taxon>Octadecabacter</taxon>
    </lineage>
</organism>
<dbReference type="AlphaFoldDB" id="A0A0K0Y628"/>
<name>A0A0K0Y628_9RHOB</name>
<dbReference type="KEGG" id="otm:OSB_17420"/>